<name>A0ACB6QFY6_9PLEO</name>
<dbReference type="EMBL" id="MU003527">
    <property type="protein sequence ID" value="KAF2465904.1"/>
    <property type="molecule type" value="Genomic_DNA"/>
</dbReference>
<gene>
    <name evidence="1" type="ORF">BDR25DRAFT_80915</name>
</gene>
<reference evidence="1" key="1">
    <citation type="journal article" date="2020" name="Stud. Mycol.">
        <title>101 Dothideomycetes genomes: a test case for predicting lifestyles and emergence of pathogens.</title>
        <authorList>
            <person name="Haridas S."/>
            <person name="Albert R."/>
            <person name="Binder M."/>
            <person name="Bloem J."/>
            <person name="Labutti K."/>
            <person name="Salamov A."/>
            <person name="Andreopoulos B."/>
            <person name="Baker S."/>
            <person name="Barry K."/>
            <person name="Bills G."/>
            <person name="Bluhm B."/>
            <person name="Cannon C."/>
            <person name="Castanera R."/>
            <person name="Culley D."/>
            <person name="Daum C."/>
            <person name="Ezra D."/>
            <person name="Gonzalez J."/>
            <person name="Henrissat B."/>
            <person name="Kuo A."/>
            <person name="Liang C."/>
            <person name="Lipzen A."/>
            <person name="Lutzoni F."/>
            <person name="Magnuson J."/>
            <person name="Mondo S."/>
            <person name="Nolan M."/>
            <person name="Ohm R."/>
            <person name="Pangilinan J."/>
            <person name="Park H.-J."/>
            <person name="Ramirez L."/>
            <person name="Alfaro M."/>
            <person name="Sun H."/>
            <person name="Tritt A."/>
            <person name="Yoshinaga Y."/>
            <person name="Zwiers L.-H."/>
            <person name="Turgeon B."/>
            <person name="Goodwin S."/>
            <person name="Spatafora J."/>
            <person name="Crous P."/>
            <person name="Grigoriev I."/>
        </authorList>
    </citation>
    <scope>NUCLEOTIDE SEQUENCE</scope>
    <source>
        <strain evidence="1">ATCC 200398</strain>
    </source>
</reference>
<dbReference type="Proteomes" id="UP000799755">
    <property type="component" value="Unassembled WGS sequence"/>
</dbReference>
<sequence length="92" mass="10713">MSLMLWIVTLFKFSFWVFCEFGSHTWLMREASRKRPPSGTLGPRDSAFVFTIPRKGPCLGLWALCRAEKARYCPFPRLYADLVIVGFHALRR</sequence>
<proteinExistence type="predicted"/>
<organism evidence="1 2">
    <name type="scientific">Lindgomyces ingoldianus</name>
    <dbReference type="NCBI Taxonomy" id="673940"/>
    <lineage>
        <taxon>Eukaryota</taxon>
        <taxon>Fungi</taxon>
        <taxon>Dikarya</taxon>
        <taxon>Ascomycota</taxon>
        <taxon>Pezizomycotina</taxon>
        <taxon>Dothideomycetes</taxon>
        <taxon>Pleosporomycetidae</taxon>
        <taxon>Pleosporales</taxon>
        <taxon>Lindgomycetaceae</taxon>
        <taxon>Lindgomyces</taxon>
    </lineage>
</organism>
<accession>A0ACB6QFY6</accession>
<keyword evidence="2" id="KW-1185">Reference proteome</keyword>
<protein>
    <submittedName>
        <fullName evidence="1">Uncharacterized protein</fullName>
    </submittedName>
</protein>
<evidence type="ECO:0000313" key="1">
    <source>
        <dbReference type="EMBL" id="KAF2465904.1"/>
    </source>
</evidence>
<evidence type="ECO:0000313" key="2">
    <source>
        <dbReference type="Proteomes" id="UP000799755"/>
    </source>
</evidence>
<comment type="caution">
    <text evidence="1">The sequence shown here is derived from an EMBL/GenBank/DDBJ whole genome shotgun (WGS) entry which is preliminary data.</text>
</comment>